<dbReference type="KEGG" id="tasa:A1Q1_07125"/>
<dbReference type="HOGENOM" id="CLU_1327212_0_0_1"/>
<dbReference type="EMBL" id="ALBS01000048">
    <property type="protein sequence ID" value="EJT51713.1"/>
    <property type="molecule type" value="Genomic_DNA"/>
</dbReference>
<dbReference type="VEuPathDB" id="FungiDB:A1Q1_07125"/>
<dbReference type="AlphaFoldDB" id="J5RBC3"/>
<dbReference type="RefSeq" id="XP_014182849.1">
    <property type="nucleotide sequence ID" value="XM_014327374.1"/>
</dbReference>
<evidence type="ECO:0000313" key="1">
    <source>
        <dbReference type="EMBL" id="EJT51713.1"/>
    </source>
</evidence>
<reference evidence="1 2" key="1">
    <citation type="journal article" date="2012" name="Eukaryot. Cell">
        <title>Draft genome sequence of CBS 2479, the standard type strain of Trichosporon asahii.</title>
        <authorList>
            <person name="Yang R.Y."/>
            <person name="Li H.T."/>
            <person name="Zhu H."/>
            <person name="Zhou G.P."/>
            <person name="Wang M."/>
            <person name="Wang L."/>
        </authorList>
    </citation>
    <scope>NUCLEOTIDE SEQUENCE [LARGE SCALE GENOMIC DNA]</scope>
    <source>
        <strain evidence="2">ATCC 90039 / CBS 2479 / JCM 2466 / KCTC 7840 / NCYC 2677 / UAMH 7654</strain>
    </source>
</reference>
<name>J5RBC3_TRIAS</name>
<proteinExistence type="predicted"/>
<comment type="caution">
    <text evidence="1">The sequence shown here is derived from an EMBL/GenBank/DDBJ whole genome shotgun (WGS) entry which is preliminary data.</text>
</comment>
<protein>
    <recommendedName>
        <fullName evidence="3">RRM domain-containing protein</fullName>
    </recommendedName>
</protein>
<evidence type="ECO:0008006" key="3">
    <source>
        <dbReference type="Google" id="ProtNLM"/>
    </source>
</evidence>
<dbReference type="GeneID" id="25990637"/>
<organism evidence="1 2">
    <name type="scientific">Trichosporon asahii var. asahii (strain ATCC 90039 / CBS 2479 / JCM 2466 / KCTC 7840 / NBRC 103889/ NCYC 2677 / UAMH 7654)</name>
    <name type="common">Yeast</name>
    <dbReference type="NCBI Taxonomy" id="1186058"/>
    <lineage>
        <taxon>Eukaryota</taxon>
        <taxon>Fungi</taxon>
        <taxon>Dikarya</taxon>
        <taxon>Basidiomycota</taxon>
        <taxon>Agaricomycotina</taxon>
        <taxon>Tremellomycetes</taxon>
        <taxon>Trichosporonales</taxon>
        <taxon>Trichosporonaceae</taxon>
        <taxon>Trichosporon</taxon>
    </lineage>
</organism>
<sequence length="207" mass="23424">MDVNAIDSRVNIGHITAYPLGAPREASMTTQYHISLPNPQAAKHAHHTLLSYPPFAQPRTWDEQDTEPFVTFTPYSATEWAGKLLERSFKSAAARYAGSMQTAEEDRRSFDRITPRWAISSAGKRVLLRGLPAKVAPREVVSMFKDFDVQLPDVTKLPPSPWANESTWAVQLGTVEEAHRAARLFNAKYFLDSVFDDRYPMRCQVAW</sequence>
<evidence type="ECO:0000313" key="2">
    <source>
        <dbReference type="Proteomes" id="UP000002748"/>
    </source>
</evidence>
<dbReference type="Proteomes" id="UP000002748">
    <property type="component" value="Unassembled WGS sequence"/>
</dbReference>
<gene>
    <name evidence="1" type="ORF">A1Q1_07125</name>
</gene>
<accession>J5RBC3</accession>